<dbReference type="Proteomes" id="UP000076761">
    <property type="component" value="Unassembled WGS sequence"/>
</dbReference>
<proteinExistence type="predicted"/>
<accession>A0A165PU63</accession>
<dbReference type="EMBL" id="KV425606">
    <property type="protein sequence ID" value="KZT21503.1"/>
    <property type="molecule type" value="Genomic_DNA"/>
</dbReference>
<evidence type="ECO:0000313" key="1">
    <source>
        <dbReference type="EMBL" id="KZT21503.1"/>
    </source>
</evidence>
<protein>
    <submittedName>
        <fullName evidence="1">Uncharacterized protein</fullName>
    </submittedName>
</protein>
<organism evidence="1 2">
    <name type="scientific">Neolentinus lepideus HHB14362 ss-1</name>
    <dbReference type="NCBI Taxonomy" id="1314782"/>
    <lineage>
        <taxon>Eukaryota</taxon>
        <taxon>Fungi</taxon>
        <taxon>Dikarya</taxon>
        <taxon>Basidiomycota</taxon>
        <taxon>Agaricomycotina</taxon>
        <taxon>Agaricomycetes</taxon>
        <taxon>Gloeophyllales</taxon>
        <taxon>Gloeophyllaceae</taxon>
        <taxon>Neolentinus</taxon>
    </lineage>
</organism>
<sequence length="74" mass="7906">MKRIYGPLAVVAGQPPSLSELVSLALSKRPAGISCPNAHLKDSDSRALAKERSAVSSHEDFFQKLSITNRGGSR</sequence>
<dbReference type="InParanoid" id="A0A165PU63"/>
<keyword evidence="2" id="KW-1185">Reference proteome</keyword>
<reference evidence="1 2" key="1">
    <citation type="journal article" date="2016" name="Mol. Biol. Evol.">
        <title>Comparative Genomics of Early-Diverging Mushroom-Forming Fungi Provides Insights into the Origins of Lignocellulose Decay Capabilities.</title>
        <authorList>
            <person name="Nagy L.G."/>
            <person name="Riley R."/>
            <person name="Tritt A."/>
            <person name="Adam C."/>
            <person name="Daum C."/>
            <person name="Floudas D."/>
            <person name="Sun H."/>
            <person name="Yadav J.S."/>
            <person name="Pangilinan J."/>
            <person name="Larsson K.H."/>
            <person name="Matsuura K."/>
            <person name="Barry K."/>
            <person name="Labutti K."/>
            <person name="Kuo R."/>
            <person name="Ohm R.A."/>
            <person name="Bhattacharya S.S."/>
            <person name="Shirouzu T."/>
            <person name="Yoshinaga Y."/>
            <person name="Martin F.M."/>
            <person name="Grigoriev I.V."/>
            <person name="Hibbett D.S."/>
        </authorList>
    </citation>
    <scope>NUCLEOTIDE SEQUENCE [LARGE SCALE GENOMIC DNA]</scope>
    <source>
        <strain evidence="1 2">HHB14362 ss-1</strain>
    </source>
</reference>
<dbReference type="AlphaFoldDB" id="A0A165PU63"/>
<gene>
    <name evidence="1" type="ORF">NEOLEDRAFT_1139374</name>
</gene>
<name>A0A165PU63_9AGAM</name>
<evidence type="ECO:0000313" key="2">
    <source>
        <dbReference type="Proteomes" id="UP000076761"/>
    </source>
</evidence>